<sequence length="321" mass="35713">MNVQVRRTFVIFTGALIFTMMLSAVGITNVEASKGKEKDRVRPFPMEQLEPSEVPDESKKRPVKSKHVISIKKIKRMRKTGKIKSPSENVPLTKLTSISTMKSTLIRISDPTKNPYNGVVFLASKIGGEWYRCSGTLIDANSVLTAAHCVYDNYNDVAATYVTVYPGEKNGSIGDGYNGLGIGYTEEWVDSDPPNEEVVSYYDVQYDFAVVNIDTYLTKRFTWPLRTSVSESEQVATTGYPAAYGYYMYKSVDEIADVDSIFHVISHNARQLSGMSGGPAWNSKQGRINQIGIISAGDATPSWACKFNSDRIDLINYWKGL</sequence>
<keyword evidence="3" id="KW-0732">Signal</keyword>
<feature type="region of interest" description="Disordered" evidence="7">
    <location>
        <begin position="36"/>
        <end position="62"/>
    </location>
</feature>
<dbReference type="InterPro" id="IPR050966">
    <property type="entry name" value="Glutamyl_endopeptidase"/>
</dbReference>
<evidence type="ECO:0000256" key="4">
    <source>
        <dbReference type="ARBA" id="ARBA00022801"/>
    </source>
</evidence>
<dbReference type="Gene3D" id="2.40.10.10">
    <property type="entry name" value="Trypsin-like serine proteases"/>
    <property type="match status" value="2"/>
</dbReference>
<dbReference type="EMBL" id="JBHSAP010000018">
    <property type="protein sequence ID" value="MFC4078096.1"/>
    <property type="molecule type" value="Genomic_DNA"/>
</dbReference>
<organism evidence="8 9">
    <name type="scientific">Salinithrix halophila</name>
    <dbReference type="NCBI Taxonomy" id="1485204"/>
    <lineage>
        <taxon>Bacteria</taxon>
        <taxon>Bacillati</taxon>
        <taxon>Bacillota</taxon>
        <taxon>Bacilli</taxon>
        <taxon>Bacillales</taxon>
        <taxon>Thermoactinomycetaceae</taxon>
        <taxon>Salinithrix</taxon>
    </lineage>
</organism>
<name>A0ABV8JGI0_9BACL</name>
<evidence type="ECO:0000256" key="7">
    <source>
        <dbReference type="SAM" id="MobiDB-lite"/>
    </source>
</evidence>
<dbReference type="InterPro" id="IPR043504">
    <property type="entry name" value="Peptidase_S1_PA_chymotrypsin"/>
</dbReference>
<dbReference type="Proteomes" id="UP001595843">
    <property type="component" value="Unassembled WGS sequence"/>
</dbReference>
<keyword evidence="9" id="KW-1185">Reference proteome</keyword>
<dbReference type="Pfam" id="PF13365">
    <property type="entry name" value="Trypsin_2"/>
    <property type="match status" value="1"/>
</dbReference>
<dbReference type="PANTHER" id="PTHR15462">
    <property type="entry name" value="SERINE PROTEASE"/>
    <property type="match status" value="1"/>
</dbReference>
<evidence type="ECO:0000256" key="2">
    <source>
        <dbReference type="ARBA" id="ARBA00022670"/>
    </source>
</evidence>
<evidence type="ECO:0000313" key="8">
    <source>
        <dbReference type="EMBL" id="MFC4078096.1"/>
    </source>
</evidence>
<dbReference type="InterPro" id="IPR009003">
    <property type="entry name" value="Peptidase_S1_PA"/>
</dbReference>
<dbReference type="RefSeq" id="WP_380705923.1">
    <property type="nucleotide sequence ID" value="NZ_JBHSAP010000018.1"/>
</dbReference>
<dbReference type="PROSITE" id="PS00134">
    <property type="entry name" value="TRYPSIN_HIS"/>
    <property type="match status" value="1"/>
</dbReference>
<comment type="similarity">
    <text evidence="1 6">Belongs to the peptidase S1B family.</text>
</comment>
<dbReference type="PRINTS" id="PR00839">
    <property type="entry name" value="V8PROTEASE"/>
</dbReference>
<protein>
    <recommendedName>
        <fullName evidence="6">Serine protease</fullName>
        <ecNumber evidence="6">3.4.21.-</ecNumber>
    </recommendedName>
</protein>
<dbReference type="InterPro" id="IPR008256">
    <property type="entry name" value="Peptidase_S1B"/>
</dbReference>
<evidence type="ECO:0000313" key="9">
    <source>
        <dbReference type="Proteomes" id="UP001595843"/>
    </source>
</evidence>
<evidence type="ECO:0000256" key="6">
    <source>
        <dbReference type="RuleBase" id="RU004296"/>
    </source>
</evidence>
<dbReference type="PANTHER" id="PTHR15462:SF8">
    <property type="entry name" value="SERINE PROTEASE"/>
    <property type="match status" value="1"/>
</dbReference>
<keyword evidence="5 6" id="KW-0720">Serine protease</keyword>
<accession>A0ABV8JGI0</accession>
<dbReference type="GO" id="GO:0016787">
    <property type="term" value="F:hydrolase activity"/>
    <property type="evidence" value="ECO:0007669"/>
    <property type="project" value="UniProtKB-KW"/>
</dbReference>
<evidence type="ECO:0000256" key="1">
    <source>
        <dbReference type="ARBA" id="ARBA00008764"/>
    </source>
</evidence>
<dbReference type="EC" id="3.4.21.-" evidence="6"/>
<evidence type="ECO:0000256" key="3">
    <source>
        <dbReference type="ARBA" id="ARBA00022729"/>
    </source>
</evidence>
<keyword evidence="4 6" id="KW-0378">Hydrolase</keyword>
<proteinExistence type="inferred from homology"/>
<dbReference type="SUPFAM" id="SSF50494">
    <property type="entry name" value="Trypsin-like serine proteases"/>
    <property type="match status" value="1"/>
</dbReference>
<reference evidence="9" key="1">
    <citation type="journal article" date="2019" name="Int. J. Syst. Evol. Microbiol.">
        <title>The Global Catalogue of Microorganisms (GCM) 10K type strain sequencing project: providing services to taxonomists for standard genome sequencing and annotation.</title>
        <authorList>
            <consortium name="The Broad Institute Genomics Platform"/>
            <consortium name="The Broad Institute Genome Sequencing Center for Infectious Disease"/>
            <person name="Wu L."/>
            <person name="Ma J."/>
        </authorList>
    </citation>
    <scope>NUCLEOTIDE SEQUENCE [LARGE SCALE GENOMIC DNA]</scope>
    <source>
        <strain evidence="9">IBRC-M 10813</strain>
    </source>
</reference>
<dbReference type="InterPro" id="IPR018114">
    <property type="entry name" value="TRYPSIN_HIS"/>
</dbReference>
<evidence type="ECO:0000256" key="5">
    <source>
        <dbReference type="ARBA" id="ARBA00022825"/>
    </source>
</evidence>
<keyword evidence="2 6" id="KW-0645">Protease</keyword>
<gene>
    <name evidence="8" type="ORF">ACFOUO_14940</name>
</gene>
<comment type="caution">
    <text evidence="8">The sequence shown here is derived from an EMBL/GenBank/DDBJ whole genome shotgun (WGS) entry which is preliminary data.</text>
</comment>